<dbReference type="SUPFAM" id="SSF103481">
    <property type="entry name" value="Multidrug resistance efflux transporter EmrE"/>
    <property type="match status" value="2"/>
</dbReference>
<evidence type="ECO:0000256" key="4">
    <source>
        <dbReference type="ARBA" id="ARBA00023136"/>
    </source>
</evidence>
<name>A0A3N7J7P5_9BURK</name>
<organism evidence="7 8">
    <name type="scientific">Piscinibacter terrae</name>
    <dbReference type="NCBI Taxonomy" id="2496871"/>
    <lineage>
        <taxon>Bacteria</taxon>
        <taxon>Pseudomonadati</taxon>
        <taxon>Pseudomonadota</taxon>
        <taxon>Betaproteobacteria</taxon>
        <taxon>Burkholderiales</taxon>
        <taxon>Sphaerotilaceae</taxon>
        <taxon>Piscinibacter</taxon>
    </lineage>
</organism>
<evidence type="ECO:0000259" key="6">
    <source>
        <dbReference type="Pfam" id="PF00892"/>
    </source>
</evidence>
<feature type="transmembrane region" description="Helical" evidence="5">
    <location>
        <begin position="87"/>
        <end position="106"/>
    </location>
</feature>
<evidence type="ECO:0000256" key="5">
    <source>
        <dbReference type="SAM" id="Phobius"/>
    </source>
</evidence>
<dbReference type="OrthoDB" id="8524934at2"/>
<dbReference type="PANTHER" id="PTHR22911">
    <property type="entry name" value="ACYL-MALONYL CONDENSING ENZYME-RELATED"/>
    <property type="match status" value="1"/>
</dbReference>
<comment type="subcellular location">
    <subcellularLocation>
        <location evidence="1">Membrane</location>
        <topology evidence="1">Multi-pass membrane protein</topology>
    </subcellularLocation>
</comment>
<accession>A0A3N7J7P5</accession>
<evidence type="ECO:0000256" key="2">
    <source>
        <dbReference type="ARBA" id="ARBA00022692"/>
    </source>
</evidence>
<feature type="domain" description="EamA" evidence="6">
    <location>
        <begin position="2"/>
        <end position="130"/>
    </location>
</feature>
<evidence type="ECO:0000313" key="8">
    <source>
        <dbReference type="Proteomes" id="UP000267464"/>
    </source>
</evidence>
<dbReference type="EMBL" id="QUSW01000001">
    <property type="protein sequence ID" value="RQP26792.1"/>
    <property type="molecule type" value="Genomic_DNA"/>
</dbReference>
<feature type="transmembrane region" description="Helical" evidence="5">
    <location>
        <begin position="228"/>
        <end position="247"/>
    </location>
</feature>
<dbReference type="AlphaFoldDB" id="A0A3N7J7P5"/>
<proteinExistence type="predicted"/>
<feature type="transmembrane region" description="Helical" evidence="5">
    <location>
        <begin position="62"/>
        <end position="81"/>
    </location>
</feature>
<comment type="caution">
    <text evidence="7">The sequence shown here is derived from an EMBL/GenBank/DDBJ whole genome shotgun (WGS) entry which is preliminary data.</text>
</comment>
<reference evidence="7 8" key="1">
    <citation type="submission" date="2018-08" db="EMBL/GenBank/DDBJ databases">
        <authorList>
            <person name="Khan S.A."/>
            <person name="Jeon C.O."/>
            <person name="Chun B.H."/>
            <person name="Jeong S.E."/>
        </authorList>
    </citation>
    <scope>NUCLEOTIDE SEQUENCE [LARGE SCALE GENOMIC DNA]</scope>
    <source>
        <strain evidence="7 8">S-16</strain>
    </source>
</reference>
<feature type="transmembrane region" description="Helical" evidence="5">
    <location>
        <begin position="253"/>
        <end position="271"/>
    </location>
</feature>
<feature type="transmembrane region" description="Helical" evidence="5">
    <location>
        <begin position="113"/>
        <end position="130"/>
    </location>
</feature>
<dbReference type="InterPro" id="IPR000620">
    <property type="entry name" value="EamA_dom"/>
</dbReference>
<feature type="transmembrane region" description="Helical" evidence="5">
    <location>
        <begin position="197"/>
        <end position="216"/>
    </location>
</feature>
<feature type="transmembrane region" description="Helical" evidence="5">
    <location>
        <begin position="172"/>
        <end position="191"/>
    </location>
</feature>
<dbReference type="Proteomes" id="UP000267464">
    <property type="component" value="Unassembled WGS sequence"/>
</dbReference>
<evidence type="ECO:0000256" key="3">
    <source>
        <dbReference type="ARBA" id="ARBA00022989"/>
    </source>
</evidence>
<feature type="transmembrane region" description="Helical" evidence="5">
    <location>
        <begin position="142"/>
        <end position="160"/>
    </location>
</feature>
<feature type="transmembrane region" description="Helical" evidence="5">
    <location>
        <begin position="30"/>
        <end position="50"/>
    </location>
</feature>
<dbReference type="PANTHER" id="PTHR22911:SF6">
    <property type="entry name" value="SOLUTE CARRIER FAMILY 35 MEMBER G1"/>
    <property type="match status" value="1"/>
</dbReference>
<dbReference type="InterPro" id="IPR037185">
    <property type="entry name" value="EmrE-like"/>
</dbReference>
<keyword evidence="8" id="KW-1185">Reference proteome</keyword>
<gene>
    <name evidence="7" type="ORF">DZC73_01925</name>
</gene>
<protein>
    <submittedName>
        <fullName evidence="7">DMT family transporter</fullName>
    </submittedName>
</protein>
<sequence length="294" mass="31015">MVGSSLLFSLMGVCVKLASASYSTGEIVFYRGTIGALVMAVHTWQLGGTLKTRVPLMHLTRSVTGVSALCLWFYSIGQLPIATAVTLNYTSSLWMALFLIGSSLVIGTQRVPMRLIATVLIGFVGVALILRPTVDADQFRPALIGLLSGMLSATAYLQVSGLGRAGEPGHRVVFYFSLGSVVAGALSTSTLGWHAHTWHGIALLVAVGVLATAAQLLMTRAYTVGRPLVNASLQYLGIAFSYGWGVLLFDDRITGLAIGGMLLIVVAGLLATRMRSQPRATADSTLPNPDSLST</sequence>
<keyword evidence="3 5" id="KW-1133">Transmembrane helix</keyword>
<evidence type="ECO:0000313" key="7">
    <source>
        <dbReference type="EMBL" id="RQP26792.1"/>
    </source>
</evidence>
<reference evidence="7 8" key="2">
    <citation type="submission" date="2018-12" db="EMBL/GenBank/DDBJ databases">
        <title>Rhizobacter gummiphilus sp. nov., a rubber-degrading bacterium isolated from the soil of a botanical garden in Japan.</title>
        <authorList>
            <person name="Shunsuke S.S."/>
        </authorList>
    </citation>
    <scope>NUCLEOTIDE SEQUENCE [LARGE SCALE GENOMIC DNA]</scope>
    <source>
        <strain evidence="7 8">S-16</strain>
    </source>
</reference>
<keyword evidence="4 5" id="KW-0472">Membrane</keyword>
<dbReference type="GO" id="GO:0016020">
    <property type="term" value="C:membrane"/>
    <property type="evidence" value="ECO:0007669"/>
    <property type="project" value="UniProtKB-SubCell"/>
</dbReference>
<evidence type="ECO:0000256" key="1">
    <source>
        <dbReference type="ARBA" id="ARBA00004141"/>
    </source>
</evidence>
<keyword evidence="2 5" id="KW-0812">Transmembrane</keyword>
<dbReference type="Pfam" id="PF00892">
    <property type="entry name" value="EamA"/>
    <property type="match status" value="1"/>
</dbReference>